<sequence>MLEAHKLTAVLLEEINAHLCERGLMMREATMVDATLIDAPTSTKESGQGVRP</sequence>
<accession>A0A226WVV5</accession>
<evidence type="ECO:0000313" key="2">
    <source>
        <dbReference type="Proteomes" id="UP000214720"/>
    </source>
</evidence>
<dbReference type="EMBL" id="MTHB01000184">
    <property type="protein sequence ID" value="OXC75315.1"/>
    <property type="molecule type" value="Genomic_DNA"/>
</dbReference>
<organism evidence="1 2">
    <name type="scientific">Caballeronia sordidicola</name>
    <name type="common">Burkholderia sordidicola</name>
    <dbReference type="NCBI Taxonomy" id="196367"/>
    <lineage>
        <taxon>Bacteria</taxon>
        <taxon>Pseudomonadati</taxon>
        <taxon>Pseudomonadota</taxon>
        <taxon>Betaproteobacteria</taxon>
        <taxon>Burkholderiales</taxon>
        <taxon>Burkholderiaceae</taxon>
        <taxon>Caballeronia</taxon>
    </lineage>
</organism>
<protein>
    <submittedName>
        <fullName evidence="1">Mobile element protein</fullName>
    </submittedName>
</protein>
<dbReference type="AlphaFoldDB" id="A0A226WVV5"/>
<name>A0A226WVV5_CABSO</name>
<proteinExistence type="predicted"/>
<evidence type="ECO:0000313" key="1">
    <source>
        <dbReference type="EMBL" id="OXC75315.1"/>
    </source>
</evidence>
<comment type="caution">
    <text evidence="1">The sequence shown here is derived from an EMBL/GenBank/DDBJ whole genome shotgun (WGS) entry which is preliminary data.</text>
</comment>
<gene>
    <name evidence="1" type="ORF">BSU04_27455</name>
</gene>
<reference evidence="2" key="1">
    <citation type="submission" date="2017-01" db="EMBL/GenBank/DDBJ databases">
        <title>Genome Analysis of Deinococcus marmoris KOPRI26562.</title>
        <authorList>
            <person name="Kim J.H."/>
            <person name="Oh H.-M."/>
        </authorList>
    </citation>
    <scope>NUCLEOTIDE SEQUENCE [LARGE SCALE GENOMIC DNA]</scope>
    <source>
        <strain evidence="2">PAMC 26633</strain>
    </source>
</reference>
<dbReference type="Proteomes" id="UP000214720">
    <property type="component" value="Unassembled WGS sequence"/>
</dbReference>